<gene>
    <name evidence="2" type="ORF">MMAD_26460</name>
</gene>
<reference evidence="2 3" key="1">
    <citation type="journal article" date="2019" name="Emerg. Microbes Infect.">
        <title>Comprehensive subspecies identification of 175 nontuberculous mycobacteria species based on 7547 genomic profiles.</title>
        <authorList>
            <person name="Matsumoto Y."/>
            <person name="Kinjo T."/>
            <person name="Motooka D."/>
            <person name="Nabeya D."/>
            <person name="Jung N."/>
            <person name="Uechi K."/>
            <person name="Horii T."/>
            <person name="Iida T."/>
            <person name="Fujita J."/>
            <person name="Nakamura S."/>
        </authorList>
    </citation>
    <scope>NUCLEOTIDE SEQUENCE [LARGE SCALE GENOMIC DNA]</scope>
    <source>
        <strain evidence="2 3">JCM 13574</strain>
    </source>
</reference>
<dbReference type="Gene3D" id="3.30.559.30">
    <property type="entry name" value="Nonribosomal peptide synthetase, condensation domain"/>
    <property type="match status" value="1"/>
</dbReference>
<proteinExistence type="predicted"/>
<dbReference type="EMBL" id="AP022610">
    <property type="protein sequence ID" value="BBZ28351.1"/>
    <property type="molecule type" value="Genomic_DNA"/>
</dbReference>
<feature type="domain" description="Condensation" evidence="1">
    <location>
        <begin position="71"/>
        <end position="366"/>
    </location>
</feature>
<dbReference type="Proteomes" id="UP000466517">
    <property type="component" value="Chromosome"/>
</dbReference>
<dbReference type="Gene3D" id="3.30.559.10">
    <property type="entry name" value="Chloramphenicol acetyltransferase-like domain"/>
    <property type="match status" value="1"/>
</dbReference>
<dbReference type="KEGG" id="mmag:MMAD_26460"/>
<name>A0A7I7XGP5_9MYCO</name>
<dbReference type="InterPro" id="IPR001242">
    <property type="entry name" value="Condensation_dom"/>
</dbReference>
<dbReference type="RefSeq" id="WP_163737624.1">
    <property type="nucleotide sequence ID" value="NZ_AP022610.1"/>
</dbReference>
<sequence>MVAIKAINDWIGTSGDVVSWHPSPASAKKVLAAPVSDVPPSYQQAQHVRGYLSHVAGGTEMARLNIPAWDMPGQCDLRAMSHVINAYLRRHDTYHSWFEMADDGTVVRHTVTNPRDINFVPTKHGEMTASQWREHILATPDPLQWDCFSFGIIQRSDHFTFYISVDHVHTDAMFMGLVLVEIHMMYAALASGGSPIPLPPAGSYDDYCLRQHEFLSSLTLQTPEVEEWVRFARCNDGTMPHFPLPLGDPPWSVTGDLVTVRLMDKAQSDRFEAACNAAGARFIGGVFACAAMAQHALTGSTDYHVITPTTTRQTPAEFQTTGWFTGVVPVSVTVDPESFAATTKAAQDSFDGRMSLGPIPFDRVLELADESMGLRAPQPGVPMVSFLDAGLPPLSASIIAEWERMNGKVYSDARAAYQIGIWVNRGERETTVTVAFPNNPIARESIDRYLTAMTAVYASVADGTGASARHLRHGEAVRRNAIREREPMLPMAKG</sequence>
<evidence type="ECO:0000259" key="1">
    <source>
        <dbReference type="Pfam" id="PF00668"/>
    </source>
</evidence>
<dbReference type="Pfam" id="PF00668">
    <property type="entry name" value="Condensation"/>
    <property type="match status" value="1"/>
</dbReference>
<keyword evidence="2" id="KW-0808">Transferase</keyword>
<dbReference type="GO" id="GO:0016746">
    <property type="term" value="F:acyltransferase activity"/>
    <property type="evidence" value="ECO:0007669"/>
    <property type="project" value="UniProtKB-KW"/>
</dbReference>
<dbReference type="SUPFAM" id="SSF52777">
    <property type="entry name" value="CoA-dependent acyltransferases"/>
    <property type="match status" value="2"/>
</dbReference>
<keyword evidence="3" id="KW-1185">Reference proteome</keyword>
<dbReference type="AlphaFoldDB" id="A0A7I7XGP5"/>
<protein>
    <submittedName>
        <fullName evidence="2">Acyltransferase</fullName>
    </submittedName>
</protein>
<evidence type="ECO:0000313" key="3">
    <source>
        <dbReference type="Proteomes" id="UP000466517"/>
    </source>
</evidence>
<dbReference type="GO" id="GO:0008610">
    <property type="term" value="P:lipid biosynthetic process"/>
    <property type="evidence" value="ECO:0007669"/>
    <property type="project" value="UniProtKB-ARBA"/>
</dbReference>
<evidence type="ECO:0000313" key="2">
    <source>
        <dbReference type="EMBL" id="BBZ28351.1"/>
    </source>
</evidence>
<dbReference type="InterPro" id="IPR023213">
    <property type="entry name" value="CAT-like_dom_sf"/>
</dbReference>
<organism evidence="2 3">
    <name type="scientific">Mycolicibacterium madagascariense</name>
    <dbReference type="NCBI Taxonomy" id="212765"/>
    <lineage>
        <taxon>Bacteria</taxon>
        <taxon>Bacillati</taxon>
        <taxon>Actinomycetota</taxon>
        <taxon>Actinomycetes</taxon>
        <taxon>Mycobacteriales</taxon>
        <taxon>Mycobacteriaceae</taxon>
        <taxon>Mycolicibacterium</taxon>
    </lineage>
</organism>
<keyword evidence="2" id="KW-0012">Acyltransferase</keyword>
<accession>A0A7I7XGP5</accession>